<dbReference type="OrthoDB" id="1153025at2"/>
<dbReference type="Pfam" id="PF18962">
    <property type="entry name" value="Por_Secre_tail"/>
    <property type="match status" value="1"/>
</dbReference>
<feature type="chain" id="PRO_5020373841" evidence="2">
    <location>
        <begin position="19"/>
        <end position="274"/>
    </location>
</feature>
<feature type="domain" description="GH29D-like beta-sandwich" evidence="3">
    <location>
        <begin position="36"/>
        <end position="80"/>
    </location>
</feature>
<sequence length="274" mass="30882">MKKLLLFSLMIACQCYFGQISFQPTGNHNFEPYVATITGNGRIYYTTDGSEPTNNSPSEMNNVSINITKTTVLKAKLTTGQVYSRTFYYGPFPAKTVYFKAPTNWSSVCSFANSVDPQTTIDIWGPGNNMKPMCEGWYKSELAFFIGQVDFNNCLFPAPPPIYQYYSVVTEDTIFYDYSAGPITNPPACLLDVNDPSKKVAVVKIFPNPVQDYVNIESEKNFVSYEVVDTSGKLILNKDFKSNQIDIRNLKSGIYFIKLKSLNSETNIVKFIKK</sequence>
<protein>
    <submittedName>
        <fullName evidence="5">Putative secreted protein (Por secretion system target)</fullName>
    </submittedName>
</protein>
<keyword evidence="1 2" id="KW-0732">Signal</keyword>
<name>A0A4R8IJM4_9FLAO</name>
<evidence type="ECO:0000259" key="4">
    <source>
        <dbReference type="Pfam" id="PF18962"/>
    </source>
</evidence>
<evidence type="ECO:0000256" key="1">
    <source>
        <dbReference type="ARBA" id="ARBA00022729"/>
    </source>
</evidence>
<proteinExistence type="predicted"/>
<reference evidence="5 6" key="1">
    <citation type="submission" date="2019-03" db="EMBL/GenBank/DDBJ databases">
        <title>Genomic Encyclopedia of Type Strains, Phase III (KMG-III): the genomes of soil and plant-associated and newly described type strains.</title>
        <authorList>
            <person name="Whitman W."/>
        </authorList>
    </citation>
    <scope>NUCLEOTIDE SEQUENCE [LARGE SCALE GENOMIC DNA]</scope>
    <source>
        <strain evidence="5 6">CGMCC 1.12802</strain>
    </source>
</reference>
<dbReference type="RefSeq" id="WP_133943820.1">
    <property type="nucleotide sequence ID" value="NZ_SOEO01000001.1"/>
</dbReference>
<dbReference type="InterPro" id="IPR026444">
    <property type="entry name" value="Secre_tail"/>
</dbReference>
<dbReference type="Gene3D" id="2.60.40.10">
    <property type="entry name" value="Immunoglobulins"/>
    <property type="match status" value="1"/>
</dbReference>
<evidence type="ECO:0000259" key="3">
    <source>
        <dbReference type="Pfam" id="PF13290"/>
    </source>
</evidence>
<feature type="signal peptide" evidence="2">
    <location>
        <begin position="1"/>
        <end position="18"/>
    </location>
</feature>
<keyword evidence="6" id="KW-1185">Reference proteome</keyword>
<evidence type="ECO:0000256" key="2">
    <source>
        <dbReference type="SAM" id="SignalP"/>
    </source>
</evidence>
<organism evidence="5 6">
    <name type="scientific">Epilithonimonas xixisoli</name>
    <dbReference type="NCBI Taxonomy" id="1476462"/>
    <lineage>
        <taxon>Bacteria</taxon>
        <taxon>Pseudomonadati</taxon>
        <taxon>Bacteroidota</taxon>
        <taxon>Flavobacteriia</taxon>
        <taxon>Flavobacteriales</taxon>
        <taxon>Weeksellaceae</taxon>
        <taxon>Chryseobacterium group</taxon>
        <taxon>Epilithonimonas</taxon>
    </lineage>
</organism>
<evidence type="ECO:0000313" key="5">
    <source>
        <dbReference type="EMBL" id="TDX87203.1"/>
    </source>
</evidence>
<dbReference type="Proteomes" id="UP000295313">
    <property type="component" value="Unassembled WGS sequence"/>
</dbReference>
<dbReference type="EMBL" id="SOEO01000001">
    <property type="protein sequence ID" value="TDX87203.1"/>
    <property type="molecule type" value="Genomic_DNA"/>
</dbReference>
<dbReference type="Pfam" id="PF13290">
    <property type="entry name" value="CHB_HEX_C_1"/>
    <property type="match status" value="1"/>
</dbReference>
<dbReference type="InterPro" id="IPR013783">
    <property type="entry name" value="Ig-like_fold"/>
</dbReference>
<dbReference type="NCBIfam" id="TIGR04183">
    <property type="entry name" value="Por_Secre_tail"/>
    <property type="match status" value="1"/>
</dbReference>
<dbReference type="AlphaFoldDB" id="A0A4R8IJM4"/>
<accession>A0A4R8IJM4</accession>
<gene>
    <name evidence="5" type="ORF">B0I22_1387</name>
</gene>
<feature type="domain" description="Secretion system C-terminal sorting" evidence="4">
    <location>
        <begin position="205"/>
        <end position="271"/>
    </location>
</feature>
<evidence type="ECO:0000313" key="6">
    <source>
        <dbReference type="Proteomes" id="UP000295313"/>
    </source>
</evidence>
<dbReference type="InterPro" id="IPR059177">
    <property type="entry name" value="GH29D-like_dom"/>
</dbReference>
<comment type="caution">
    <text evidence="5">The sequence shown here is derived from an EMBL/GenBank/DDBJ whole genome shotgun (WGS) entry which is preliminary data.</text>
</comment>